<evidence type="ECO:0000313" key="2">
    <source>
        <dbReference type="Proteomes" id="UP000005359"/>
    </source>
</evidence>
<organism evidence="1 2">
    <name type="scientific">Dorea formicigenerans ATCC 27755</name>
    <dbReference type="NCBI Taxonomy" id="411461"/>
    <lineage>
        <taxon>Bacteria</taxon>
        <taxon>Bacillati</taxon>
        <taxon>Bacillota</taxon>
        <taxon>Clostridia</taxon>
        <taxon>Lachnospirales</taxon>
        <taxon>Lachnospiraceae</taxon>
        <taxon>Dorea</taxon>
    </lineage>
</organism>
<reference evidence="1 2" key="2">
    <citation type="submission" date="2007-10" db="EMBL/GenBank/DDBJ databases">
        <authorList>
            <person name="Fulton L."/>
            <person name="Clifton S."/>
            <person name="Fulton B."/>
            <person name="Xu J."/>
            <person name="Minx P."/>
            <person name="Pepin K.H."/>
            <person name="Johnson M."/>
            <person name="Thiruvilangam P."/>
            <person name="Bhonagiri V."/>
            <person name="Nash W.E."/>
            <person name="Wang C."/>
            <person name="Mardis E.R."/>
            <person name="Wilson R.K."/>
        </authorList>
    </citation>
    <scope>NUCLEOTIDE SEQUENCE [LARGE SCALE GENOMIC DNA]</scope>
    <source>
        <strain evidence="1 2">ATCC 27755</strain>
    </source>
</reference>
<dbReference type="AlphaFoldDB" id="B0G9V5"/>
<evidence type="ECO:0000313" key="1">
    <source>
        <dbReference type="EMBL" id="EDR46459.1"/>
    </source>
</evidence>
<dbReference type="Proteomes" id="UP000005359">
    <property type="component" value="Unassembled WGS sequence"/>
</dbReference>
<sequence>MLEEMRWDYRKNSTVQYNKNRKYDLLCNVSVLRYSGFAAFD</sequence>
<comment type="caution">
    <text evidence="1">The sequence shown here is derived from an EMBL/GenBank/DDBJ whole genome shotgun (WGS) entry which is preliminary data.</text>
</comment>
<accession>B0G9V5</accession>
<dbReference type="EMBL" id="AAXA02000015">
    <property type="protein sequence ID" value="EDR46459.1"/>
    <property type="molecule type" value="Genomic_DNA"/>
</dbReference>
<dbReference type="PaxDb" id="411461-DORFOR_03071"/>
<proteinExistence type="predicted"/>
<protein>
    <submittedName>
        <fullName evidence="1">Uncharacterized protein</fullName>
    </submittedName>
</protein>
<name>B0G9V5_9FIRM</name>
<gene>
    <name evidence="1" type="ORF">DORFOR_03071</name>
</gene>
<dbReference type="STRING" id="411461.DORFOR_03071"/>
<reference evidence="1 2" key="1">
    <citation type="submission" date="2007-10" db="EMBL/GenBank/DDBJ databases">
        <title>Draft genome sequence of Dorea formicigenerans(ATCC 27755).</title>
        <authorList>
            <person name="Sudarsanam P."/>
            <person name="Ley R."/>
            <person name="Guruge J."/>
            <person name="Turnbaugh P.J."/>
            <person name="Mahowald M."/>
            <person name="Liep D."/>
            <person name="Gordon J."/>
        </authorList>
    </citation>
    <scope>NUCLEOTIDE SEQUENCE [LARGE SCALE GENOMIC DNA]</scope>
    <source>
        <strain evidence="1 2">ATCC 27755</strain>
    </source>
</reference>